<keyword evidence="2 4" id="KW-0560">Oxidoreductase</keyword>
<dbReference type="PANTHER" id="PTHR43761:SF1">
    <property type="entry name" value="D-ISOMER SPECIFIC 2-HYDROXYACID DEHYDROGENASE CATALYTIC DOMAIN-CONTAINING PROTEIN-RELATED"/>
    <property type="match status" value="1"/>
</dbReference>
<evidence type="ECO:0000256" key="4">
    <source>
        <dbReference type="RuleBase" id="RU003719"/>
    </source>
</evidence>
<dbReference type="InterPro" id="IPR036291">
    <property type="entry name" value="NAD(P)-bd_dom_sf"/>
</dbReference>
<reference evidence="7" key="1">
    <citation type="submission" date="2023-06" db="EMBL/GenBank/DDBJ databases">
        <title>Genomic of Agaribacillus aureum.</title>
        <authorList>
            <person name="Wang G."/>
        </authorList>
    </citation>
    <scope>NUCLEOTIDE SEQUENCE</scope>
    <source>
        <strain evidence="7">BMA12</strain>
    </source>
</reference>
<evidence type="ECO:0000256" key="1">
    <source>
        <dbReference type="ARBA" id="ARBA00005854"/>
    </source>
</evidence>
<feature type="domain" description="D-isomer specific 2-hydroxyacid dehydrogenase catalytic" evidence="5">
    <location>
        <begin position="17"/>
        <end position="314"/>
    </location>
</feature>
<dbReference type="Proteomes" id="UP001172083">
    <property type="component" value="Unassembled WGS sequence"/>
</dbReference>
<dbReference type="EMBL" id="JAUJEB010000003">
    <property type="protein sequence ID" value="MDN5213605.1"/>
    <property type="molecule type" value="Genomic_DNA"/>
</dbReference>
<keyword evidence="3" id="KW-0520">NAD</keyword>
<organism evidence="7 8">
    <name type="scientific">Agaribacillus aureus</name>
    <dbReference type="NCBI Taxonomy" id="3051825"/>
    <lineage>
        <taxon>Bacteria</taxon>
        <taxon>Pseudomonadati</taxon>
        <taxon>Bacteroidota</taxon>
        <taxon>Cytophagia</taxon>
        <taxon>Cytophagales</taxon>
        <taxon>Splendidivirgaceae</taxon>
        <taxon>Agaribacillus</taxon>
    </lineage>
</organism>
<dbReference type="SUPFAM" id="SSF52283">
    <property type="entry name" value="Formate/glycerate dehydrogenase catalytic domain-like"/>
    <property type="match status" value="1"/>
</dbReference>
<dbReference type="InterPro" id="IPR006139">
    <property type="entry name" value="D-isomer_2_OHA_DH_cat_dom"/>
</dbReference>
<keyword evidence="8" id="KW-1185">Reference proteome</keyword>
<feature type="domain" description="D-isomer specific 2-hydroxyacid dehydrogenase NAD-binding" evidence="6">
    <location>
        <begin position="107"/>
        <end position="286"/>
    </location>
</feature>
<comment type="similarity">
    <text evidence="1 4">Belongs to the D-isomer specific 2-hydroxyacid dehydrogenase family.</text>
</comment>
<evidence type="ECO:0000256" key="3">
    <source>
        <dbReference type="ARBA" id="ARBA00023027"/>
    </source>
</evidence>
<dbReference type="CDD" id="cd12162">
    <property type="entry name" value="2-Hacid_dh_4"/>
    <property type="match status" value="1"/>
</dbReference>
<sequence>MKIVVLDGFTLNPGDLDWSPLQNLGTTKIFDRSTTAQILERSEGADIVLSNKAILDKSTLQKLKHLKLIAVTATGYNNIDVHAAHELGISVCNARNYSSASVAQQTLALILELTNQCGLHSTSVKNGEWSRCEDWSYRLSAMTELAGKTIGIVGFGHIGQMVAQIARGFGMQVLANRKNPKKDESNDVEYVSLDHLLQNSDIVSLHCPLTEENKGFINTQSLALMKPTSLLINTSRGPLIHEKDLEQALRGKSIGGAGLDVLCQEPPYTDHPLFTLENCLITPHHAWATLESRQRLLDIVVDNVAAFIKGEAKNLVH</sequence>
<dbReference type="InterPro" id="IPR029753">
    <property type="entry name" value="D-isomer_DH_CS"/>
</dbReference>
<gene>
    <name evidence="7" type="ORF">QQ020_16150</name>
</gene>
<dbReference type="PANTHER" id="PTHR43761">
    <property type="entry name" value="D-ISOMER SPECIFIC 2-HYDROXYACID DEHYDROGENASE FAMILY PROTEIN (AFU_ORTHOLOGUE AFUA_1G13630)"/>
    <property type="match status" value="1"/>
</dbReference>
<dbReference type="RefSeq" id="WP_346758942.1">
    <property type="nucleotide sequence ID" value="NZ_JAUJEB010000003.1"/>
</dbReference>
<dbReference type="Pfam" id="PF00389">
    <property type="entry name" value="2-Hacid_dh"/>
    <property type="match status" value="1"/>
</dbReference>
<evidence type="ECO:0000259" key="6">
    <source>
        <dbReference type="Pfam" id="PF02826"/>
    </source>
</evidence>
<name>A0ABT8L9Z0_9BACT</name>
<protein>
    <submittedName>
        <fullName evidence="7">D-2-hydroxyacid dehydrogenase</fullName>
    </submittedName>
</protein>
<dbReference type="Pfam" id="PF02826">
    <property type="entry name" value="2-Hacid_dh_C"/>
    <property type="match status" value="1"/>
</dbReference>
<comment type="caution">
    <text evidence="7">The sequence shown here is derived from an EMBL/GenBank/DDBJ whole genome shotgun (WGS) entry which is preliminary data.</text>
</comment>
<dbReference type="PROSITE" id="PS00670">
    <property type="entry name" value="D_2_HYDROXYACID_DH_2"/>
    <property type="match status" value="1"/>
</dbReference>
<dbReference type="InterPro" id="IPR006140">
    <property type="entry name" value="D-isomer_DH_NAD-bd"/>
</dbReference>
<dbReference type="Gene3D" id="3.40.50.720">
    <property type="entry name" value="NAD(P)-binding Rossmann-like Domain"/>
    <property type="match status" value="2"/>
</dbReference>
<proteinExistence type="inferred from homology"/>
<evidence type="ECO:0000313" key="7">
    <source>
        <dbReference type="EMBL" id="MDN5213605.1"/>
    </source>
</evidence>
<dbReference type="InterPro" id="IPR050418">
    <property type="entry name" value="D-iso_2-hydroxyacid_DH_PdxB"/>
</dbReference>
<evidence type="ECO:0000256" key="2">
    <source>
        <dbReference type="ARBA" id="ARBA00023002"/>
    </source>
</evidence>
<dbReference type="SUPFAM" id="SSF51735">
    <property type="entry name" value="NAD(P)-binding Rossmann-fold domains"/>
    <property type="match status" value="1"/>
</dbReference>
<evidence type="ECO:0000259" key="5">
    <source>
        <dbReference type="Pfam" id="PF00389"/>
    </source>
</evidence>
<accession>A0ABT8L9Z0</accession>
<evidence type="ECO:0000313" key="8">
    <source>
        <dbReference type="Proteomes" id="UP001172083"/>
    </source>
</evidence>